<evidence type="ECO:0000256" key="1">
    <source>
        <dbReference type="ARBA" id="ARBA00004167"/>
    </source>
</evidence>
<evidence type="ECO:0000256" key="4">
    <source>
        <dbReference type="ARBA" id="ARBA00022837"/>
    </source>
</evidence>
<dbReference type="SMART" id="SM00112">
    <property type="entry name" value="CA"/>
    <property type="match status" value="1"/>
</dbReference>
<dbReference type="HOGENOM" id="CLU_1574618_0_0_1"/>
<evidence type="ECO:0000256" key="2">
    <source>
        <dbReference type="ARBA" id="ARBA00022692"/>
    </source>
</evidence>
<dbReference type="InterPro" id="IPR002126">
    <property type="entry name" value="Cadherin-like_dom"/>
</dbReference>
<evidence type="ECO:0000256" key="6">
    <source>
        <dbReference type="ARBA" id="ARBA00023136"/>
    </source>
</evidence>
<evidence type="ECO:0000313" key="10">
    <source>
        <dbReference type="EMBL" id="ESO02523.1"/>
    </source>
</evidence>
<reference evidence="11" key="3">
    <citation type="submission" date="2015-06" db="UniProtKB">
        <authorList>
            <consortium name="EnsemblMetazoa"/>
        </authorList>
    </citation>
    <scope>IDENTIFICATION</scope>
</reference>
<dbReference type="CDD" id="cd11304">
    <property type="entry name" value="Cadherin_repeat"/>
    <property type="match status" value="1"/>
</dbReference>
<dbReference type="PROSITE" id="PS00232">
    <property type="entry name" value="CADHERIN_1"/>
    <property type="match status" value="1"/>
</dbReference>
<keyword evidence="6" id="KW-0472">Membrane</keyword>
<dbReference type="FunFam" id="2.60.40.60:FF:000020">
    <property type="entry name" value="Dachsous cadherin-related 1b"/>
    <property type="match status" value="1"/>
</dbReference>
<dbReference type="AlphaFoldDB" id="T1FYA5"/>
<proteinExistence type="predicted"/>
<dbReference type="PANTHER" id="PTHR24028">
    <property type="entry name" value="CADHERIN-87A"/>
    <property type="match status" value="1"/>
</dbReference>
<reference evidence="12" key="1">
    <citation type="submission" date="2012-12" db="EMBL/GenBank/DDBJ databases">
        <authorList>
            <person name="Hellsten U."/>
            <person name="Grimwood J."/>
            <person name="Chapman J.A."/>
            <person name="Shapiro H."/>
            <person name="Aerts A."/>
            <person name="Otillar R.P."/>
            <person name="Terry A.Y."/>
            <person name="Boore J.L."/>
            <person name="Simakov O."/>
            <person name="Marletaz F."/>
            <person name="Cho S.-J."/>
            <person name="Edsinger-Gonzales E."/>
            <person name="Havlak P."/>
            <person name="Kuo D.-H."/>
            <person name="Larsson T."/>
            <person name="Lv J."/>
            <person name="Arendt D."/>
            <person name="Savage R."/>
            <person name="Osoegawa K."/>
            <person name="de Jong P."/>
            <person name="Lindberg D.R."/>
            <person name="Seaver E.C."/>
            <person name="Weisblat D.A."/>
            <person name="Putnam N.H."/>
            <person name="Grigoriev I.V."/>
            <person name="Rokhsar D.S."/>
        </authorList>
    </citation>
    <scope>NUCLEOTIDE SEQUENCE</scope>
</reference>
<dbReference type="GeneID" id="20213803"/>
<dbReference type="GO" id="GO:0005886">
    <property type="term" value="C:plasma membrane"/>
    <property type="evidence" value="ECO:0007669"/>
    <property type="project" value="InterPro"/>
</dbReference>
<dbReference type="InterPro" id="IPR015919">
    <property type="entry name" value="Cadherin-like_sf"/>
</dbReference>
<dbReference type="eggNOG" id="KOG3594">
    <property type="taxonomic scope" value="Eukaryota"/>
</dbReference>
<dbReference type="PRINTS" id="PR00205">
    <property type="entry name" value="CADHERIN"/>
</dbReference>
<accession>T1FYA5</accession>
<dbReference type="InParanoid" id="T1FYA5"/>
<evidence type="ECO:0000256" key="8">
    <source>
        <dbReference type="PROSITE-ProRule" id="PRU00043"/>
    </source>
</evidence>
<sequence>MNIYKLYPLLLHYLDVNDNKPIFEKSFYSIRVLESIPTGTTILTFLALDPDEGANGEVEYTLSKMSKNVYGSKLAVDRKKGTLYVVGFLDREHVPVYHLTVVAKDRGADSLSSEVSATVYVDDVNDNPPLITVSTVSADRLEDVYPGTFLAHITVQDPDDGNNAKTTCSL</sequence>
<dbReference type="OrthoDB" id="6252479at2759"/>
<evidence type="ECO:0000256" key="5">
    <source>
        <dbReference type="ARBA" id="ARBA00022989"/>
    </source>
</evidence>
<dbReference type="Pfam" id="PF00028">
    <property type="entry name" value="Cadherin"/>
    <property type="match status" value="1"/>
</dbReference>
<dbReference type="Proteomes" id="UP000015101">
    <property type="component" value="Unassembled WGS sequence"/>
</dbReference>
<evidence type="ECO:0000313" key="11">
    <source>
        <dbReference type="EnsemblMetazoa" id="HelroP65606"/>
    </source>
</evidence>
<evidence type="ECO:0000256" key="3">
    <source>
        <dbReference type="ARBA" id="ARBA00022737"/>
    </source>
</evidence>
<keyword evidence="3" id="KW-0677">Repeat</keyword>
<dbReference type="OMA" id="LNDINDC"/>
<organism evidence="11 12">
    <name type="scientific">Helobdella robusta</name>
    <name type="common">Californian leech</name>
    <dbReference type="NCBI Taxonomy" id="6412"/>
    <lineage>
        <taxon>Eukaryota</taxon>
        <taxon>Metazoa</taxon>
        <taxon>Spiralia</taxon>
        <taxon>Lophotrochozoa</taxon>
        <taxon>Annelida</taxon>
        <taxon>Clitellata</taxon>
        <taxon>Hirudinea</taxon>
        <taxon>Rhynchobdellida</taxon>
        <taxon>Glossiphoniidae</taxon>
        <taxon>Helobdella</taxon>
    </lineage>
</organism>
<dbReference type="PROSITE" id="PS50268">
    <property type="entry name" value="CADHERIN_2"/>
    <property type="match status" value="1"/>
</dbReference>
<protein>
    <recommendedName>
        <fullName evidence="9">Cadherin domain-containing protein</fullName>
    </recommendedName>
</protein>
<dbReference type="InterPro" id="IPR050174">
    <property type="entry name" value="Protocadherin/Cadherin-CA"/>
</dbReference>
<reference evidence="10 12" key="2">
    <citation type="journal article" date="2013" name="Nature">
        <title>Insights into bilaterian evolution from three spiralian genomes.</title>
        <authorList>
            <person name="Simakov O."/>
            <person name="Marletaz F."/>
            <person name="Cho S.J."/>
            <person name="Edsinger-Gonzales E."/>
            <person name="Havlak P."/>
            <person name="Hellsten U."/>
            <person name="Kuo D.H."/>
            <person name="Larsson T."/>
            <person name="Lv J."/>
            <person name="Arendt D."/>
            <person name="Savage R."/>
            <person name="Osoegawa K."/>
            <person name="de Jong P."/>
            <person name="Grimwood J."/>
            <person name="Chapman J.A."/>
            <person name="Shapiro H."/>
            <person name="Aerts A."/>
            <person name="Otillar R.P."/>
            <person name="Terry A.Y."/>
            <person name="Boore J.L."/>
            <person name="Grigoriev I.V."/>
            <person name="Lindberg D.R."/>
            <person name="Seaver E.C."/>
            <person name="Weisblat D.A."/>
            <person name="Putnam N.H."/>
            <person name="Rokhsar D.S."/>
        </authorList>
    </citation>
    <scope>NUCLEOTIDE SEQUENCE</scope>
</reference>
<dbReference type="EMBL" id="KB096742">
    <property type="protein sequence ID" value="ESO02523.1"/>
    <property type="molecule type" value="Genomic_DNA"/>
</dbReference>
<keyword evidence="12" id="KW-1185">Reference proteome</keyword>
<keyword evidence="5" id="KW-1133">Transmembrane helix</keyword>
<keyword evidence="2" id="KW-0812">Transmembrane</keyword>
<dbReference type="SUPFAM" id="SSF49313">
    <property type="entry name" value="Cadherin-like"/>
    <property type="match status" value="2"/>
</dbReference>
<dbReference type="PANTHER" id="PTHR24028:SF146">
    <property type="entry name" value="CADHERIN 96CB, ISOFORM D-RELATED"/>
    <property type="match status" value="1"/>
</dbReference>
<feature type="domain" description="Cadherin" evidence="9">
    <location>
        <begin position="24"/>
        <end position="131"/>
    </location>
</feature>
<comment type="subcellular location">
    <subcellularLocation>
        <location evidence="1">Membrane</location>
        <topology evidence="1">Single-pass membrane protein</topology>
    </subcellularLocation>
</comment>
<dbReference type="Gene3D" id="2.60.40.60">
    <property type="entry name" value="Cadherins"/>
    <property type="match status" value="2"/>
</dbReference>
<dbReference type="RefSeq" id="XP_009019931.1">
    <property type="nucleotide sequence ID" value="XM_009021683.1"/>
</dbReference>
<keyword evidence="7" id="KW-0325">Glycoprotein</keyword>
<evidence type="ECO:0000256" key="7">
    <source>
        <dbReference type="ARBA" id="ARBA00023180"/>
    </source>
</evidence>
<evidence type="ECO:0000313" key="12">
    <source>
        <dbReference type="Proteomes" id="UP000015101"/>
    </source>
</evidence>
<dbReference type="EnsemblMetazoa" id="HelroT65606">
    <property type="protein sequence ID" value="HelroP65606"/>
    <property type="gene ID" value="HelroG65606"/>
</dbReference>
<dbReference type="EMBL" id="AMQM01000922">
    <property type="status" value="NOT_ANNOTATED_CDS"/>
    <property type="molecule type" value="Genomic_DNA"/>
</dbReference>
<dbReference type="InterPro" id="IPR020894">
    <property type="entry name" value="Cadherin_CS"/>
</dbReference>
<evidence type="ECO:0000259" key="9">
    <source>
        <dbReference type="PROSITE" id="PS50268"/>
    </source>
</evidence>
<dbReference type="GO" id="GO:0005509">
    <property type="term" value="F:calcium ion binding"/>
    <property type="evidence" value="ECO:0007669"/>
    <property type="project" value="UniProtKB-UniRule"/>
</dbReference>
<name>T1FYA5_HELRO</name>
<gene>
    <name evidence="11" type="primary">20213803</name>
    <name evidence="10" type="ORF">HELRODRAFT_65606</name>
</gene>
<dbReference type="KEGG" id="hro:HELRODRAFT_65606"/>
<dbReference type="CTD" id="20213803"/>
<keyword evidence="4 8" id="KW-0106">Calcium</keyword>
<dbReference type="GO" id="GO:0007156">
    <property type="term" value="P:homophilic cell adhesion via plasma membrane adhesion molecules"/>
    <property type="evidence" value="ECO:0007669"/>
    <property type="project" value="InterPro"/>
</dbReference>